<dbReference type="EMBL" id="VITY01000002">
    <property type="protein sequence ID" value="TWC05761.1"/>
    <property type="molecule type" value="Genomic_DNA"/>
</dbReference>
<dbReference type="AlphaFoldDB" id="A0A560MFA5"/>
<reference evidence="1 2" key="1">
    <citation type="submission" date="2019-06" db="EMBL/GenBank/DDBJ databases">
        <title>Genomic Encyclopedia of Type Strains, Phase IV (KMG-V): Genome sequencing to study the core and pangenomes of soil and plant-associated prokaryotes.</title>
        <authorList>
            <person name="Whitman W."/>
        </authorList>
    </citation>
    <scope>NUCLEOTIDE SEQUENCE [LARGE SCALE GENOMIC DNA]</scope>
    <source>
        <strain evidence="1 2">BR 10355</strain>
    </source>
</reference>
<accession>A0A560MFA5</accession>
<protein>
    <submittedName>
        <fullName evidence="1">Uncharacterized protein</fullName>
    </submittedName>
</protein>
<comment type="caution">
    <text evidence="1">The sequence shown here is derived from an EMBL/GenBank/DDBJ whole genome shotgun (WGS) entry which is preliminary data.</text>
</comment>
<sequence length="47" mass="5007">MSKTTATAIALAPSSTLFGRLLASIDRLLMKSAEISNRNGDLPRFGL</sequence>
<proteinExistence type="predicted"/>
<gene>
    <name evidence="1" type="ORF">FBZ93_10274</name>
</gene>
<name>A0A560MFA5_9BRAD</name>
<keyword evidence="2" id="KW-1185">Reference proteome</keyword>
<dbReference type="Proteomes" id="UP000321304">
    <property type="component" value="Unassembled WGS sequence"/>
</dbReference>
<dbReference type="STRING" id="1755647.AS156_33865"/>
<evidence type="ECO:0000313" key="1">
    <source>
        <dbReference type="EMBL" id="TWC05761.1"/>
    </source>
</evidence>
<organism evidence="1 2">
    <name type="scientific">Bradyrhizobium macuxiense</name>
    <dbReference type="NCBI Taxonomy" id="1755647"/>
    <lineage>
        <taxon>Bacteria</taxon>
        <taxon>Pseudomonadati</taxon>
        <taxon>Pseudomonadota</taxon>
        <taxon>Alphaproteobacteria</taxon>
        <taxon>Hyphomicrobiales</taxon>
        <taxon>Nitrobacteraceae</taxon>
        <taxon>Bradyrhizobium</taxon>
    </lineage>
</organism>
<evidence type="ECO:0000313" key="2">
    <source>
        <dbReference type="Proteomes" id="UP000321304"/>
    </source>
</evidence>
<dbReference type="RefSeq" id="WP_167350175.1">
    <property type="nucleotide sequence ID" value="NZ_VITY01000002.1"/>
</dbReference>